<feature type="compositionally biased region" description="Basic and acidic residues" evidence="1">
    <location>
        <begin position="388"/>
        <end position="398"/>
    </location>
</feature>
<proteinExistence type="predicted"/>
<reference evidence="4 5" key="1">
    <citation type="journal article" date="2024" name="IMA Fungus">
        <title>IMA Genome - F19 : A genome assembly and annotation guide to empower mycologists, including annotated draft genome sequences of Ceratocystis pirilliformis, Diaporthe australafricana, Fusarium ophioides, Paecilomyces lecythidis, and Sporothrix stenoceras.</title>
        <authorList>
            <person name="Aylward J."/>
            <person name="Wilson A.M."/>
            <person name="Visagie C.M."/>
            <person name="Spraker J."/>
            <person name="Barnes I."/>
            <person name="Buitendag C."/>
            <person name="Ceriani C."/>
            <person name="Del Mar Angel L."/>
            <person name="du Plessis D."/>
            <person name="Fuchs T."/>
            <person name="Gasser K."/>
            <person name="Kramer D."/>
            <person name="Li W."/>
            <person name="Munsamy K."/>
            <person name="Piso A."/>
            <person name="Price J.L."/>
            <person name="Sonnekus B."/>
            <person name="Thomas C."/>
            <person name="van der Nest A."/>
            <person name="van Dijk A."/>
            <person name="van Heerden A."/>
            <person name="van Vuuren N."/>
            <person name="Yilmaz N."/>
            <person name="Duong T.A."/>
            <person name="van der Merwe N.A."/>
            <person name="Wingfield M.J."/>
            <person name="Wingfield B.D."/>
        </authorList>
    </citation>
    <scope>NUCLEOTIDE SEQUENCE [LARGE SCALE GENOMIC DNA]</scope>
    <source>
        <strain evidence="4 5">CMW 12675</strain>
    </source>
</reference>
<evidence type="ECO:0000256" key="3">
    <source>
        <dbReference type="SAM" id="SignalP"/>
    </source>
</evidence>
<feature type="region of interest" description="Disordered" evidence="1">
    <location>
        <begin position="303"/>
        <end position="333"/>
    </location>
</feature>
<evidence type="ECO:0000313" key="4">
    <source>
        <dbReference type="EMBL" id="KAL1896640.1"/>
    </source>
</evidence>
<feature type="chain" id="PRO_5046695930" description="LPXTG-domain-containing protein" evidence="3">
    <location>
        <begin position="19"/>
        <end position="430"/>
    </location>
</feature>
<keyword evidence="2" id="KW-1133">Transmembrane helix</keyword>
<evidence type="ECO:0000256" key="1">
    <source>
        <dbReference type="SAM" id="MobiDB-lite"/>
    </source>
</evidence>
<comment type="caution">
    <text evidence="4">The sequence shown here is derived from an EMBL/GenBank/DDBJ whole genome shotgun (WGS) entry which is preliminary data.</text>
</comment>
<name>A0ABR3Z990_9PEZI</name>
<sequence>MKSHILFVISTITVSALLSPVNSPCAVNCGNVLSSTASDEIQCSESSFSSGAGAVLKSCVKCQVESTFYNSDLTDVGAGLYNLRYASAFCLFGIPDGEALASPCITSTACGPLMNALNFNDLTTNSSSYDYCSIWQSNAVQLCMSCLGASSQSFLRNYVTTLNTGCQQLPANGTAISIEGDIFSTQVVNATVRDPLSTFTPESFVHNGVSLSAKVTISFAALVFLLTITGTGIICQGRRRRRAFLRTLEKKPSVAWAGSGSPLSPNQVQHYASTGKAASRNISDGPAPGWAASIAASMQRYTEDVNETPLSQKPLRGWDDSPLSAVGEKNIPSSGRYISPYSSQYSSPVSGAQEIPKSNALREIDLKLRCNEFELQVVGERTGGQYSEQHDNRVRDLDTPVLRQPSFSSLSGEGGPRTYSPQSGDLRRAG</sequence>
<evidence type="ECO:0008006" key="6">
    <source>
        <dbReference type="Google" id="ProtNLM"/>
    </source>
</evidence>
<dbReference type="EMBL" id="JAWDJO010000056">
    <property type="protein sequence ID" value="KAL1896640.1"/>
    <property type="molecule type" value="Genomic_DNA"/>
</dbReference>
<keyword evidence="5" id="KW-1185">Reference proteome</keyword>
<protein>
    <recommendedName>
        <fullName evidence="6">LPXTG-domain-containing protein</fullName>
    </recommendedName>
</protein>
<evidence type="ECO:0000256" key="2">
    <source>
        <dbReference type="SAM" id="Phobius"/>
    </source>
</evidence>
<accession>A0ABR3Z990</accession>
<gene>
    <name evidence="4" type="ORF">Cpir12675_002736</name>
</gene>
<dbReference type="Proteomes" id="UP001583280">
    <property type="component" value="Unassembled WGS sequence"/>
</dbReference>
<evidence type="ECO:0000313" key="5">
    <source>
        <dbReference type="Proteomes" id="UP001583280"/>
    </source>
</evidence>
<feature type="signal peptide" evidence="3">
    <location>
        <begin position="1"/>
        <end position="18"/>
    </location>
</feature>
<keyword evidence="2" id="KW-0812">Transmembrane</keyword>
<feature type="region of interest" description="Disordered" evidence="1">
    <location>
        <begin position="384"/>
        <end position="430"/>
    </location>
</feature>
<feature type="transmembrane region" description="Helical" evidence="2">
    <location>
        <begin position="215"/>
        <end position="235"/>
    </location>
</feature>
<keyword evidence="3" id="KW-0732">Signal</keyword>
<keyword evidence="2" id="KW-0472">Membrane</keyword>
<organism evidence="4 5">
    <name type="scientific">Ceratocystis pirilliformis</name>
    <dbReference type="NCBI Taxonomy" id="259994"/>
    <lineage>
        <taxon>Eukaryota</taxon>
        <taxon>Fungi</taxon>
        <taxon>Dikarya</taxon>
        <taxon>Ascomycota</taxon>
        <taxon>Pezizomycotina</taxon>
        <taxon>Sordariomycetes</taxon>
        <taxon>Hypocreomycetidae</taxon>
        <taxon>Microascales</taxon>
        <taxon>Ceratocystidaceae</taxon>
        <taxon>Ceratocystis</taxon>
    </lineage>
</organism>